<dbReference type="InterPro" id="IPR036322">
    <property type="entry name" value="WD40_repeat_dom_sf"/>
</dbReference>
<evidence type="ECO:0000256" key="1">
    <source>
        <dbReference type="ARBA" id="ARBA00004123"/>
    </source>
</evidence>
<dbReference type="STRING" id="69332.A0A388KTS2"/>
<keyword evidence="3" id="KW-0507">mRNA processing</keyword>
<sequence>MAAATTATPPPAWAPGGPVGSRFDRPLMSSEMDDRFGVRRVRKHRKIVDYSSTIVPLMQTRMFQRDIRDARILQPTTVAALDQLPPVAYPNGASMSIATKFVHASANKVRCSINRVLWTPTGRRLVTGSQSGEFTLWNGQSFNFEMILQAHDNAVRSMIWSHNGNWMVTGDDVGCIKYWQSNMNNVKANKVAHKEAVRDLSFASTDLKFCSCSDDRLVKVWDFARCKEERSLSGHLWDVKCVDWHPQKGLLVSGSKDNQVKLWDAKTGQQLRELHCHKDTVLQVKWNKNGNWLLTSSRDQLIKLFDLRMLKEIETYKGHRREVTSLAWHPVHDDLFVSGSYDGAIIHWLVGHEEPQAEAPNAHESSIWDLAWHPAGHVLCSGSNDHTTKFWCRSRPGEGSRDSKHNSFQRHLTEQMPSRSGGDGGTDAVGGGGILGRPDSPDSGAAIPGVGMAVPVQALAEPLLQDEEQAEDDEETVEALLTSQDPGEAEEEMLPQVGQKRPLSAVTEECNPEPGSTPPEDQPPQSRPRTSGPQPQQEVLSTVTVVNQEPLLQPPPSQPLPCPGGPTRGSGLVGLRAILPATLAPLPGGVGLGSAQQQQQFCHGQPGPQMFQTSGLGVQMLGGGGRGQPSGHGISGIRALMGPGGLFSALSRGPPPRHGMMGAEQGGGGMFRNGGPLGPQRGGFQPGIMIDGRGSIIAPGPFGPRILHLLGPMGHHPPMGGHSIGPFFVGASGLIDPRGRGLGQGSSSVTGPKN</sequence>
<evidence type="ECO:0000259" key="8">
    <source>
        <dbReference type="Pfam" id="PF23383"/>
    </source>
</evidence>
<dbReference type="PANTHER" id="PTHR22836:SF0">
    <property type="entry name" value="PRE-MRNA 3' END PROCESSING PROTEIN WDR33"/>
    <property type="match status" value="1"/>
</dbReference>
<feature type="region of interest" description="Disordered" evidence="7">
    <location>
        <begin position="1"/>
        <end position="20"/>
    </location>
</feature>
<dbReference type="InterPro" id="IPR045245">
    <property type="entry name" value="Pfs2-like"/>
</dbReference>
<dbReference type="InterPro" id="IPR001680">
    <property type="entry name" value="WD40_rpt"/>
</dbReference>
<organism evidence="9 10">
    <name type="scientific">Chara braunii</name>
    <name type="common">Braun's stonewort</name>
    <dbReference type="NCBI Taxonomy" id="69332"/>
    <lineage>
        <taxon>Eukaryota</taxon>
        <taxon>Viridiplantae</taxon>
        <taxon>Streptophyta</taxon>
        <taxon>Charophyceae</taxon>
        <taxon>Charales</taxon>
        <taxon>Characeae</taxon>
        <taxon>Chara</taxon>
    </lineage>
</organism>
<dbReference type="FunFam" id="2.130.10.10:FF:000069">
    <property type="entry name" value="WD repeat domain 33"/>
    <property type="match status" value="1"/>
</dbReference>
<feature type="domain" description="IFT140 first beta-propeller" evidence="8">
    <location>
        <begin position="107"/>
        <end position="195"/>
    </location>
</feature>
<dbReference type="GO" id="GO:0031124">
    <property type="term" value="P:mRNA 3'-end processing"/>
    <property type="evidence" value="ECO:0007669"/>
    <property type="project" value="InterPro"/>
</dbReference>
<evidence type="ECO:0000256" key="4">
    <source>
        <dbReference type="ARBA" id="ARBA00022737"/>
    </source>
</evidence>
<feature type="repeat" description="WD" evidence="6">
    <location>
        <begin position="316"/>
        <end position="348"/>
    </location>
</feature>
<dbReference type="OrthoDB" id="16717at2759"/>
<feature type="repeat" description="WD" evidence="6">
    <location>
        <begin position="360"/>
        <end position="391"/>
    </location>
</feature>
<feature type="compositionally biased region" description="Acidic residues" evidence="7">
    <location>
        <begin position="467"/>
        <end position="477"/>
    </location>
</feature>
<dbReference type="Pfam" id="PF23383">
    <property type="entry name" value="Beta-prop_IFT140_1st"/>
    <property type="match status" value="1"/>
</dbReference>
<keyword evidence="2 6" id="KW-0853">WD repeat</keyword>
<feature type="compositionally biased region" description="Basic and acidic residues" evidence="7">
    <location>
        <begin position="395"/>
        <end position="405"/>
    </location>
</feature>
<feature type="compositionally biased region" description="Pro residues" evidence="7">
    <location>
        <begin position="515"/>
        <end position="526"/>
    </location>
</feature>
<dbReference type="CDD" id="cd00200">
    <property type="entry name" value="WD40"/>
    <property type="match status" value="1"/>
</dbReference>
<dbReference type="PROSITE" id="PS50294">
    <property type="entry name" value="WD_REPEATS_REGION"/>
    <property type="match status" value="6"/>
</dbReference>
<name>A0A388KTS2_CHABU</name>
<gene>
    <name evidence="9" type="ORF">CBR_g16799</name>
</gene>
<dbReference type="Gene3D" id="2.130.10.10">
    <property type="entry name" value="YVTN repeat-like/Quinoprotein amine dehydrogenase"/>
    <property type="match status" value="2"/>
</dbReference>
<evidence type="ECO:0000256" key="6">
    <source>
        <dbReference type="PROSITE-ProRule" id="PRU00221"/>
    </source>
</evidence>
<feature type="region of interest" description="Disordered" evidence="7">
    <location>
        <begin position="394"/>
        <end position="449"/>
    </location>
</feature>
<keyword evidence="4" id="KW-0677">Repeat</keyword>
<dbReference type="Gramene" id="GBG73457">
    <property type="protein sequence ID" value="GBG73457"/>
    <property type="gene ID" value="CBR_g16799"/>
</dbReference>
<dbReference type="Proteomes" id="UP000265515">
    <property type="component" value="Unassembled WGS sequence"/>
</dbReference>
<proteinExistence type="predicted"/>
<dbReference type="SUPFAM" id="SSF50978">
    <property type="entry name" value="WD40 repeat-like"/>
    <property type="match status" value="1"/>
</dbReference>
<dbReference type="PROSITE" id="PS00678">
    <property type="entry name" value="WD_REPEATS_1"/>
    <property type="match status" value="1"/>
</dbReference>
<feature type="repeat" description="WD" evidence="6">
    <location>
        <begin position="274"/>
        <end position="315"/>
    </location>
</feature>
<keyword evidence="10" id="KW-1185">Reference proteome</keyword>
<feature type="compositionally biased region" description="Gly residues" evidence="7">
    <location>
        <begin position="421"/>
        <end position="435"/>
    </location>
</feature>
<feature type="region of interest" description="Disordered" evidence="7">
    <location>
        <begin position="467"/>
        <end position="537"/>
    </location>
</feature>
<dbReference type="EMBL" id="BFEA01000184">
    <property type="protein sequence ID" value="GBG73457.1"/>
    <property type="molecule type" value="Genomic_DNA"/>
</dbReference>
<comment type="caution">
    <text evidence="9">The sequence shown here is derived from an EMBL/GenBank/DDBJ whole genome shotgun (WGS) entry which is preliminary data.</text>
</comment>
<dbReference type="FunFam" id="2.130.10.10:FF:000085">
    <property type="entry name" value="WD repeat domain 33"/>
    <property type="match status" value="1"/>
</dbReference>
<feature type="compositionally biased region" description="Polar residues" evidence="7">
    <location>
        <begin position="527"/>
        <end position="537"/>
    </location>
</feature>
<protein>
    <recommendedName>
        <fullName evidence="8">IFT140 first beta-propeller domain-containing protein</fullName>
    </recommendedName>
</protein>
<accession>A0A388KTS2</accession>
<evidence type="ECO:0000256" key="3">
    <source>
        <dbReference type="ARBA" id="ARBA00022664"/>
    </source>
</evidence>
<evidence type="ECO:0000313" key="10">
    <source>
        <dbReference type="Proteomes" id="UP000265515"/>
    </source>
</evidence>
<feature type="repeat" description="WD" evidence="6">
    <location>
        <begin position="190"/>
        <end position="231"/>
    </location>
</feature>
<dbReference type="Pfam" id="PF00400">
    <property type="entry name" value="WD40"/>
    <property type="match status" value="4"/>
</dbReference>
<evidence type="ECO:0000256" key="5">
    <source>
        <dbReference type="ARBA" id="ARBA00023242"/>
    </source>
</evidence>
<dbReference type="PRINTS" id="PR00320">
    <property type="entry name" value="GPROTEINBRPT"/>
</dbReference>
<dbReference type="AlphaFoldDB" id="A0A388KTS2"/>
<dbReference type="InterPro" id="IPR056154">
    <property type="entry name" value="Beta-prop_IFT140_1st"/>
</dbReference>
<evidence type="ECO:0000256" key="2">
    <source>
        <dbReference type="ARBA" id="ARBA00022574"/>
    </source>
</evidence>
<evidence type="ECO:0000313" key="9">
    <source>
        <dbReference type="EMBL" id="GBG73457.1"/>
    </source>
</evidence>
<dbReference type="GO" id="GO:0005847">
    <property type="term" value="C:mRNA cleavage and polyadenylation specificity factor complex"/>
    <property type="evidence" value="ECO:0007669"/>
    <property type="project" value="TreeGrafter"/>
</dbReference>
<keyword evidence="5" id="KW-0539">Nucleus</keyword>
<dbReference type="InterPro" id="IPR020472">
    <property type="entry name" value="WD40_PAC1"/>
</dbReference>
<feature type="repeat" description="WD" evidence="6">
    <location>
        <begin position="148"/>
        <end position="180"/>
    </location>
</feature>
<dbReference type="PROSITE" id="PS50082">
    <property type="entry name" value="WD_REPEATS_2"/>
    <property type="match status" value="6"/>
</dbReference>
<dbReference type="InterPro" id="IPR015943">
    <property type="entry name" value="WD40/YVTN_repeat-like_dom_sf"/>
</dbReference>
<comment type="subcellular location">
    <subcellularLocation>
        <location evidence="1">Nucleus</location>
    </subcellularLocation>
</comment>
<feature type="repeat" description="WD" evidence="6">
    <location>
        <begin position="232"/>
        <end position="273"/>
    </location>
</feature>
<dbReference type="PANTHER" id="PTHR22836">
    <property type="entry name" value="WD40 REPEAT PROTEIN"/>
    <property type="match status" value="1"/>
</dbReference>
<dbReference type="InterPro" id="IPR019775">
    <property type="entry name" value="WD40_repeat_CS"/>
</dbReference>
<reference evidence="9 10" key="1">
    <citation type="journal article" date="2018" name="Cell">
        <title>The Chara Genome: Secondary Complexity and Implications for Plant Terrestrialization.</title>
        <authorList>
            <person name="Nishiyama T."/>
            <person name="Sakayama H."/>
            <person name="Vries J.D."/>
            <person name="Buschmann H."/>
            <person name="Saint-Marcoux D."/>
            <person name="Ullrich K.K."/>
            <person name="Haas F.B."/>
            <person name="Vanderstraeten L."/>
            <person name="Becker D."/>
            <person name="Lang D."/>
            <person name="Vosolsobe S."/>
            <person name="Rombauts S."/>
            <person name="Wilhelmsson P.K.I."/>
            <person name="Janitza P."/>
            <person name="Kern R."/>
            <person name="Heyl A."/>
            <person name="Rumpler F."/>
            <person name="Villalobos L.I.A.C."/>
            <person name="Clay J.M."/>
            <person name="Skokan R."/>
            <person name="Toyoda A."/>
            <person name="Suzuki Y."/>
            <person name="Kagoshima H."/>
            <person name="Schijlen E."/>
            <person name="Tajeshwar N."/>
            <person name="Catarino B."/>
            <person name="Hetherington A.J."/>
            <person name="Saltykova A."/>
            <person name="Bonnot C."/>
            <person name="Breuninger H."/>
            <person name="Symeonidi A."/>
            <person name="Radhakrishnan G.V."/>
            <person name="Van Nieuwerburgh F."/>
            <person name="Deforce D."/>
            <person name="Chang C."/>
            <person name="Karol K.G."/>
            <person name="Hedrich R."/>
            <person name="Ulvskov P."/>
            <person name="Glockner G."/>
            <person name="Delwiche C.F."/>
            <person name="Petrasek J."/>
            <person name="Van de Peer Y."/>
            <person name="Friml J."/>
            <person name="Beilby M."/>
            <person name="Dolan L."/>
            <person name="Kohara Y."/>
            <person name="Sugano S."/>
            <person name="Fujiyama A."/>
            <person name="Delaux P.-M."/>
            <person name="Quint M."/>
            <person name="TheiBen G."/>
            <person name="Hagemann M."/>
            <person name="Harholt J."/>
            <person name="Dunand C."/>
            <person name="Zachgo S."/>
            <person name="Langdale J."/>
            <person name="Maumus F."/>
            <person name="Straeten D.V.D."/>
            <person name="Gould S.B."/>
            <person name="Rensing S.A."/>
        </authorList>
    </citation>
    <scope>NUCLEOTIDE SEQUENCE [LARGE SCALE GENOMIC DNA]</scope>
    <source>
        <strain evidence="9 10">S276</strain>
    </source>
</reference>
<evidence type="ECO:0000256" key="7">
    <source>
        <dbReference type="SAM" id="MobiDB-lite"/>
    </source>
</evidence>
<dbReference type="SMART" id="SM00320">
    <property type="entry name" value="WD40"/>
    <property type="match status" value="7"/>
</dbReference>